<feature type="region of interest" description="Disordered" evidence="1">
    <location>
        <begin position="71"/>
        <end position="98"/>
    </location>
</feature>
<proteinExistence type="predicted"/>
<dbReference type="Proteomes" id="UP000095281">
    <property type="component" value="Unplaced"/>
</dbReference>
<sequence length="111" mass="12157">MDLYGDDELALADYDDELDLKTSTTTSTLKTTTKALETTTSKKVFAVVPPEKATTASSDDKDDILTNDYSENSFKKVHASPHSSDKLYSKLGTGNSKCSSETLRTIMHEVN</sequence>
<organism evidence="2 3">
    <name type="scientific">Meloidogyne hapla</name>
    <name type="common">Root-knot nematode worm</name>
    <dbReference type="NCBI Taxonomy" id="6305"/>
    <lineage>
        <taxon>Eukaryota</taxon>
        <taxon>Metazoa</taxon>
        <taxon>Ecdysozoa</taxon>
        <taxon>Nematoda</taxon>
        <taxon>Chromadorea</taxon>
        <taxon>Rhabditida</taxon>
        <taxon>Tylenchina</taxon>
        <taxon>Tylenchomorpha</taxon>
        <taxon>Tylenchoidea</taxon>
        <taxon>Meloidogynidae</taxon>
        <taxon>Meloidogyninae</taxon>
        <taxon>Meloidogyne</taxon>
    </lineage>
</organism>
<evidence type="ECO:0000313" key="3">
    <source>
        <dbReference type="WBParaSite" id="MhA1_Contig508.frz3.gene14"/>
    </source>
</evidence>
<accession>A0A1I8BRZ6</accession>
<keyword evidence="2" id="KW-1185">Reference proteome</keyword>
<reference evidence="3" key="1">
    <citation type="submission" date="2016-11" db="UniProtKB">
        <authorList>
            <consortium name="WormBaseParasite"/>
        </authorList>
    </citation>
    <scope>IDENTIFICATION</scope>
</reference>
<dbReference type="WBParaSite" id="MhA1_Contig508.frz3.gene14">
    <property type="protein sequence ID" value="MhA1_Contig508.frz3.gene14"/>
    <property type="gene ID" value="MhA1_Contig508.frz3.gene14"/>
</dbReference>
<evidence type="ECO:0000313" key="2">
    <source>
        <dbReference type="Proteomes" id="UP000095281"/>
    </source>
</evidence>
<name>A0A1I8BRZ6_MELHA</name>
<protein>
    <submittedName>
        <fullName evidence="3">Uncharacterized protein</fullName>
    </submittedName>
</protein>
<evidence type="ECO:0000256" key="1">
    <source>
        <dbReference type="SAM" id="MobiDB-lite"/>
    </source>
</evidence>
<dbReference type="AlphaFoldDB" id="A0A1I8BRZ6"/>